<reference evidence="2 3" key="1">
    <citation type="submission" date="2024-06" db="EMBL/GenBank/DDBJ databases">
        <title>Sorghum-associated microbial communities from plants grown in Nebraska, USA.</title>
        <authorList>
            <person name="Schachtman D."/>
        </authorList>
    </citation>
    <scope>NUCLEOTIDE SEQUENCE [LARGE SCALE GENOMIC DNA]</scope>
    <source>
        <strain evidence="2 3">2814</strain>
    </source>
</reference>
<dbReference type="InterPro" id="IPR024291">
    <property type="entry name" value="DUF3829"/>
</dbReference>
<name>A0ABV2REJ2_9CAUL</name>
<accession>A0ABV2REJ2</accession>
<keyword evidence="1" id="KW-0732">Signal</keyword>
<dbReference type="Proteomes" id="UP001549313">
    <property type="component" value="Unassembled WGS sequence"/>
</dbReference>
<dbReference type="PROSITE" id="PS51257">
    <property type="entry name" value="PROKAR_LIPOPROTEIN"/>
    <property type="match status" value="1"/>
</dbReference>
<proteinExistence type="predicted"/>
<evidence type="ECO:0000313" key="2">
    <source>
        <dbReference type="EMBL" id="MET4684996.1"/>
    </source>
</evidence>
<evidence type="ECO:0000256" key="1">
    <source>
        <dbReference type="SAM" id="SignalP"/>
    </source>
</evidence>
<sequence length="311" mass="33427">MNSSMKRGGVALVVVCAAALSVAACGQSDGKKGGNPLENAAAAVGGQSTEEKFGAYTEAFNKLIDDSWGVSENFDRYQKMDVPNASASDSLSFPENISTLEGALEKLKEGRALRGGSAGAAADAAADKVIANGDALLAQWKTLDPYYESRGYRDDNLAKGKAAHAALMTAYQNTLAGIDELDVALTQYLRARDAKRIEDYRKAGHNEAANLVSAMQLADHFSSAVIEKNIPEADRLLPQLEAAMAELRKSEAALAADDGNRTEYKLISDYLTGMVGAWRDYKQDPDDSDRERVVDQYNRAVGQMNDVEFPA</sequence>
<gene>
    <name evidence="2" type="ORF">ABIE19_002945</name>
</gene>
<protein>
    <recommendedName>
        <fullName evidence="4">DUF3829 domain-containing protein</fullName>
    </recommendedName>
</protein>
<dbReference type="EMBL" id="JBEPTF010000004">
    <property type="protein sequence ID" value="MET4684996.1"/>
    <property type="molecule type" value="Genomic_DNA"/>
</dbReference>
<comment type="caution">
    <text evidence="2">The sequence shown here is derived from an EMBL/GenBank/DDBJ whole genome shotgun (WGS) entry which is preliminary data.</text>
</comment>
<feature type="chain" id="PRO_5046593222" description="DUF3829 domain-containing protein" evidence="1">
    <location>
        <begin position="27"/>
        <end position="311"/>
    </location>
</feature>
<dbReference type="RefSeq" id="WP_354089957.1">
    <property type="nucleotide sequence ID" value="NZ_JBEPTF010000004.1"/>
</dbReference>
<feature type="signal peptide" evidence="1">
    <location>
        <begin position="1"/>
        <end position="26"/>
    </location>
</feature>
<organism evidence="2 3">
    <name type="scientific">Brevundimonas faecalis</name>
    <dbReference type="NCBI Taxonomy" id="947378"/>
    <lineage>
        <taxon>Bacteria</taxon>
        <taxon>Pseudomonadati</taxon>
        <taxon>Pseudomonadota</taxon>
        <taxon>Alphaproteobacteria</taxon>
        <taxon>Caulobacterales</taxon>
        <taxon>Caulobacteraceae</taxon>
        <taxon>Brevundimonas</taxon>
    </lineage>
</organism>
<dbReference type="Pfam" id="PF12889">
    <property type="entry name" value="DUF3829"/>
    <property type="match status" value="1"/>
</dbReference>
<keyword evidence="3" id="KW-1185">Reference proteome</keyword>
<evidence type="ECO:0008006" key="4">
    <source>
        <dbReference type="Google" id="ProtNLM"/>
    </source>
</evidence>
<evidence type="ECO:0000313" key="3">
    <source>
        <dbReference type="Proteomes" id="UP001549313"/>
    </source>
</evidence>